<dbReference type="InterPro" id="IPR005632">
    <property type="entry name" value="Chaperone_Skp"/>
</dbReference>
<reference evidence="2 3" key="1">
    <citation type="submission" date="2017-03" db="EMBL/GenBank/DDBJ databases">
        <authorList>
            <person name="Afonso C.L."/>
            <person name="Miller P.J."/>
            <person name="Scott M.A."/>
            <person name="Spackman E."/>
            <person name="Goraichik I."/>
            <person name="Dimitrov K.M."/>
            <person name="Suarez D.L."/>
            <person name="Swayne D.E."/>
        </authorList>
    </citation>
    <scope>NUCLEOTIDE SEQUENCE [LARGE SCALE GENOMIC DNA]</scope>
    <source>
        <strain evidence="2 3">CECT 7745</strain>
    </source>
</reference>
<evidence type="ECO:0000313" key="3">
    <source>
        <dbReference type="Proteomes" id="UP000193224"/>
    </source>
</evidence>
<sequence length="195" mass="21885">MHGFRGVIQLVIALTMMACLPALSQNTGVVQSDILLLDPDRLFTETQLGQRINRDYLAKREKLIAQNDKIAAELEAEELSLTEKRAGLSPEEFRELADAFDVKVQEIRRDSERAVRELERSRDRAPVTFMRIVEPVLVQLMRESGGAVILDVRSVLLRADVVDITSVAIRRVDAEIGNGLPVQQDDAPQEIEPEN</sequence>
<gene>
    <name evidence="2" type="ORF">ROA7745_01410</name>
</gene>
<dbReference type="SMART" id="SM00935">
    <property type="entry name" value="OmpH"/>
    <property type="match status" value="1"/>
</dbReference>
<accession>A0A1X7BPQ0</accession>
<feature type="signal peptide" evidence="1">
    <location>
        <begin position="1"/>
        <end position="24"/>
    </location>
</feature>
<dbReference type="Pfam" id="PF03938">
    <property type="entry name" value="OmpH"/>
    <property type="match status" value="1"/>
</dbReference>
<dbReference type="SUPFAM" id="SSF111384">
    <property type="entry name" value="OmpH-like"/>
    <property type="match status" value="1"/>
</dbReference>
<protein>
    <submittedName>
        <fullName evidence="2">Outer membrane protein (OmpH-like)</fullName>
    </submittedName>
</protein>
<dbReference type="RefSeq" id="WP_223413020.1">
    <property type="nucleotide sequence ID" value="NZ_FWXB01000004.1"/>
</dbReference>
<dbReference type="InterPro" id="IPR024930">
    <property type="entry name" value="Skp_dom_sf"/>
</dbReference>
<feature type="chain" id="PRO_5012394703" evidence="1">
    <location>
        <begin position="25"/>
        <end position="195"/>
    </location>
</feature>
<dbReference type="AlphaFoldDB" id="A0A1X7BPQ0"/>
<dbReference type="Gene3D" id="3.30.910.20">
    <property type="entry name" value="Skp domain"/>
    <property type="match status" value="1"/>
</dbReference>
<evidence type="ECO:0000256" key="1">
    <source>
        <dbReference type="SAM" id="SignalP"/>
    </source>
</evidence>
<dbReference type="Proteomes" id="UP000193224">
    <property type="component" value="Unassembled WGS sequence"/>
</dbReference>
<dbReference type="GO" id="GO:0051082">
    <property type="term" value="F:unfolded protein binding"/>
    <property type="evidence" value="ECO:0007669"/>
    <property type="project" value="InterPro"/>
</dbReference>
<proteinExistence type="predicted"/>
<dbReference type="EMBL" id="FWXB01000004">
    <property type="protein sequence ID" value="SMC11595.1"/>
    <property type="molecule type" value="Genomic_DNA"/>
</dbReference>
<keyword evidence="3" id="KW-1185">Reference proteome</keyword>
<keyword evidence="1" id="KW-0732">Signal</keyword>
<organism evidence="2 3">
    <name type="scientific">Roseovarius aestuarii</name>
    <dbReference type="NCBI Taxonomy" id="475083"/>
    <lineage>
        <taxon>Bacteria</taxon>
        <taxon>Pseudomonadati</taxon>
        <taxon>Pseudomonadota</taxon>
        <taxon>Alphaproteobacteria</taxon>
        <taxon>Rhodobacterales</taxon>
        <taxon>Roseobacteraceae</taxon>
        <taxon>Roseovarius</taxon>
    </lineage>
</organism>
<name>A0A1X7BPQ0_9RHOB</name>
<evidence type="ECO:0000313" key="2">
    <source>
        <dbReference type="EMBL" id="SMC11595.1"/>
    </source>
</evidence>
<dbReference type="PROSITE" id="PS51257">
    <property type="entry name" value="PROKAR_LIPOPROTEIN"/>
    <property type="match status" value="1"/>
</dbReference>